<dbReference type="AlphaFoldDB" id="A0A553PJY4"/>
<comment type="caution">
    <text evidence="3">The sequence shown here is derived from an EMBL/GenBank/DDBJ whole genome shotgun (WGS) entry which is preliminary data.</text>
</comment>
<name>A0A553PJY4_TIGCA</name>
<protein>
    <recommendedName>
        <fullName evidence="2">CUB domain-containing protein</fullName>
    </recommendedName>
</protein>
<dbReference type="PANTHER" id="PTHR33236">
    <property type="entry name" value="INTRAFLAGELLAR TRANSPORT PROTEIN 122 FAMILY PROTEIN-RELATED"/>
    <property type="match status" value="1"/>
</dbReference>
<dbReference type="PANTHER" id="PTHR33236:SF12">
    <property type="entry name" value="CUB DOMAIN-CONTAINING PROTEIN-RELATED"/>
    <property type="match status" value="1"/>
</dbReference>
<dbReference type="EMBL" id="VCGU01000003">
    <property type="protein sequence ID" value="TRY77993.1"/>
    <property type="molecule type" value="Genomic_DNA"/>
</dbReference>
<evidence type="ECO:0000259" key="2">
    <source>
        <dbReference type="Pfam" id="PF26080"/>
    </source>
</evidence>
<keyword evidence="4" id="KW-1185">Reference proteome</keyword>
<gene>
    <name evidence="3" type="ORF">TCAL_11893</name>
</gene>
<sequence length="726" mass="80000">MKLMIMLKPICVILFIANLLGCQSNPSPNRPLFDTVFEPILGEVGTIKFFEEQVNTVGAQLNQQIDFIHDTDHGVRICNQEQGPYDHGACFTADKCNALGGVPVGSCQAPTTKTTCCKFPRTCGQSSTESVTYVKSDPSKTTENCDVTIKTRLGACQLRVDFLEFDLPKPFQSGVCSPNNSLEIVQTGLKPFVFGKGNSFFCGVNSGNHFYLPITKRNELIHFKLRNSAAQRPYNYNIRITQVDCRSGLAEMRALRAPDGCTQWFTSHRGGLASYNYDGTAPISPAQTYSACFNSTPSCALALQEQDFRLGTDAACHGPGICGCERAYLTMNLAEDLDANLLAKDRFCGVGLGLQGGDPPLNRPLFDRVFEPVLGEIGTVKFIEEQVNTIGGQINHGIDFIHDTDHGSRICNLDQPFNQGVCFKAFTCGALGGVDVGTCSTPTPKSTCCKFTRTCGQSSAETVTYFSSEPTKPVRECEVIIKSRSGACQFRVDFLEFDLPKPHESGVCFPNKSLEIFHPGLKRFVFGKGNSFFCGMNSGNHFYLPITRRNEEIRFRFRNADSSQSFKYAIRVTQVDCRSRLDDMLALRAPDGCTQWFTKPRGGLASYNYDGMSRIAPAQEYTACFNATSACALAFEERDFRLGTDVTCHGPGTCVCRRAYLALPLAEDLDARLLSKDRFCGVGLGLNRGILVTRSRPFILRVHTGTELSPRNDAGFLFVYNLIDKC</sequence>
<feature type="signal peptide" evidence="1">
    <location>
        <begin position="1"/>
        <end position="24"/>
    </location>
</feature>
<feature type="chain" id="PRO_5022156256" description="CUB domain-containing protein" evidence="1">
    <location>
        <begin position="25"/>
        <end position="726"/>
    </location>
</feature>
<proteinExistence type="predicted"/>
<accession>A0A553PJY4</accession>
<reference evidence="3 4" key="1">
    <citation type="journal article" date="2018" name="Nat. Ecol. Evol.">
        <title>Genomic signatures of mitonuclear coevolution across populations of Tigriopus californicus.</title>
        <authorList>
            <person name="Barreto F.S."/>
            <person name="Watson E.T."/>
            <person name="Lima T.G."/>
            <person name="Willett C.S."/>
            <person name="Edmands S."/>
            <person name="Li W."/>
            <person name="Burton R.S."/>
        </authorList>
    </citation>
    <scope>NUCLEOTIDE SEQUENCE [LARGE SCALE GENOMIC DNA]</scope>
    <source>
        <strain evidence="3 4">San Diego</strain>
    </source>
</reference>
<evidence type="ECO:0000313" key="3">
    <source>
        <dbReference type="EMBL" id="TRY77993.1"/>
    </source>
</evidence>
<evidence type="ECO:0000313" key="4">
    <source>
        <dbReference type="Proteomes" id="UP000318571"/>
    </source>
</evidence>
<dbReference type="InterPro" id="IPR058698">
    <property type="entry name" value="CUB_metazoa"/>
</dbReference>
<evidence type="ECO:0000256" key="1">
    <source>
        <dbReference type="SAM" id="SignalP"/>
    </source>
</evidence>
<dbReference type="Proteomes" id="UP000318571">
    <property type="component" value="Chromosome 11"/>
</dbReference>
<feature type="domain" description="CUB" evidence="2">
    <location>
        <begin position="258"/>
        <end position="353"/>
    </location>
</feature>
<feature type="domain" description="CUB" evidence="2">
    <location>
        <begin position="590"/>
        <end position="721"/>
    </location>
</feature>
<dbReference type="Pfam" id="PF26080">
    <property type="entry name" value="CUB_animal"/>
    <property type="match status" value="2"/>
</dbReference>
<dbReference type="STRING" id="6832.A0A553PJY4"/>
<keyword evidence="1" id="KW-0732">Signal</keyword>
<organism evidence="3 4">
    <name type="scientific">Tigriopus californicus</name>
    <name type="common">Marine copepod</name>
    <dbReference type="NCBI Taxonomy" id="6832"/>
    <lineage>
        <taxon>Eukaryota</taxon>
        <taxon>Metazoa</taxon>
        <taxon>Ecdysozoa</taxon>
        <taxon>Arthropoda</taxon>
        <taxon>Crustacea</taxon>
        <taxon>Multicrustacea</taxon>
        <taxon>Hexanauplia</taxon>
        <taxon>Copepoda</taxon>
        <taxon>Harpacticoida</taxon>
        <taxon>Harpacticidae</taxon>
        <taxon>Tigriopus</taxon>
    </lineage>
</organism>